<dbReference type="EMBL" id="CZKB01000011">
    <property type="protein sequence ID" value="CUR59855.1"/>
    <property type="molecule type" value="Genomic_DNA"/>
</dbReference>
<dbReference type="GO" id="GO:0016740">
    <property type="term" value="F:transferase activity"/>
    <property type="evidence" value="ECO:0007669"/>
    <property type="project" value="UniProtKB-KW"/>
</dbReference>
<dbReference type="SMART" id="SM00450">
    <property type="entry name" value="RHOD"/>
    <property type="match status" value="1"/>
</dbReference>
<feature type="domain" description="Rhodanese" evidence="1">
    <location>
        <begin position="25"/>
        <end position="112"/>
    </location>
</feature>
<evidence type="ECO:0000259" key="1">
    <source>
        <dbReference type="PROSITE" id="PS50206"/>
    </source>
</evidence>
<dbReference type="SUPFAM" id="SSF52821">
    <property type="entry name" value="Rhodanese/Cell cycle control phosphatase"/>
    <property type="match status" value="1"/>
</dbReference>
<dbReference type="InterPro" id="IPR036873">
    <property type="entry name" value="Rhodanese-like_dom_sf"/>
</dbReference>
<dbReference type="InterPro" id="IPR001763">
    <property type="entry name" value="Rhodanese-like_dom"/>
</dbReference>
<organism evidence="2">
    <name type="scientific">metagenome</name>
    <dbReference type="NCBI Taxonomy" id="256318"/>
    <lineage>
        <taxon>unclassified sequences</taxon>
        <taxon>metagenomes</taxon>
    </lineage>
</organism>
<sequence>MWKDVKAPMSNRTPEIDIEQLAATLSDEAALIDVREASEYVAGHVPGAVLMPMGRLTARLGELDKTRPVYVVCASGNRSAAMTDLLVACGYEAYSVAGGTTAWARSERPLETGSPANR</sequence>
<accession>A0A2P2CD02</accession>
<protein>
    <submittedName>
        <fullName evidence="2">Sulfurtransferase (Modular protein)</fullName>
    </submittedName>
</protein>
<dbReference type="AlphaFoldDB" id="A0A2P2CD02"/>
<proteinExistence type="predicted"/>
<dbReference type="InterPro" id="IPR050229">
    <property type="entry name" value="GlpE_sulfurtransferase"/>
</dbReference>
<keyword evidence="2" id="KW-0808">Transferase</keyword>
<dbReference type="Pfam" id="PF00581">
    <property type="entry name" value="Rhodanese"/>
    <property type="match status" value="1"/>
</dbReference>
<dbReference type="PANTHER" id="PTHR43031:SF1">
    <property type="entry name" value="PYRIDINE NUCLEOTIDE-DISULPHIDE OXIDOREDUCTASE"/>
    <property type="match status" value="1"/>
</dbReference>
<evidence type="ECO:0000313" key="2">
    <source>
        <dbReference type="EMBL" id="CUR59855.1"/>
    </source>
</evidence>
<reference evidence="2" key="1">
    <citation type="submission" date="2015-08" db="EMBL/GenBank/DDBJ databases">
        <authorList>
            <person name="Babu N.S."/>
            <person name="Beckwith C.J."/>
            <person name="Beseler K.G."/>
            <person name="Brison A."/>
            <person name="Carone J.V."/>
            <person name="Caskin T.P."/>
            <person name="Diamond M."/>
            <person name="Durham M.E."/>
            <person name="Foxe J.M."/>
            <person name="Go M."/>
            <person name="Henderson B.A."/>
            <person name="Jones I.B."/>
            <person name="McGettigan J.A."/>
            <person name="Micheletti S.J."/>
            <person name="Nasrallah M.E."/>
            <person name="Ortiz D."/>
            <person name="Piller C.R."/>
            <person name="Privatt S.R."/>
            <person name="Schneider S.L."/>
            <person name="Sharp S."/>
            <person name="Smith T.C."/>
            <person name="Stanton J.D."/>
            <person name="Ullery H.E."/>
            <person name="Wilson R.J."/>
            <person name="Serrano M.G."/>
            <person name="Buck G."/>
            <person name="Lee V."/>
            <person name="Wang Y."/>
            <person name="Carvalho R."/>
            <person name="Voegtly L."/>
            <person name="Shi R."/>
            <person name="Duckworth R."/>
            <person name="Johnson A."/>
            <person name="Loviza R."/>
            <person name="Walstead R."/>
            <person name="Shah Z."/>
            <person name="Kiflezghi M."/>
            <person name="Wade K."/>
            <person name="Ball S.L."/>
            <person name="Bradley K.W."/>
            <person name="Asai D.J."/>
            <person name="Bowman C.A."/>
            <person name="Russell D.A."/>
            <person name="Pope W.H."/>
            <person name="Jacobs-Sera D."/>
            <person name="Hendrix R.W."/>
            <person name="Hatfull G.F."/>
        </authorList>
    </citation>
    <scope>NUCLEOTIDE SEQUENCE</scope>
</reference>
<dbReference type="Gene3D" id="3.40.250.10">
    <property type="entry name" value="Rhodanese-like domain"/>
    <property type="match status" value="1"/>
</dbReference>
<dbReference type="PANTHER" id="PTHR43031">
    <property type="entry name" value="FAD-DEPENDENT OXIDOREDUCTASE"/>
    <property type="match status" value="1"/>
</dbReference>
<dbReference type="PROSITE" id="PS50206">
    <property type="entry name" value="RHODANESE_3"/>
    <property type="match status" value="1"/>
</dbReference>
<dbReference type="CDD" id="cd00158">
    <property type="entry name" value="RHOD"/>
    <property type="match status" value="1"/>
</dbReference>
<gene>
    <name evidence="2" type="ORF">NOCA1190133</name>
</gene>
<name>A0A2P2CD02_9ZZZZ</name>